<dbReference type="Proteomes" id="UP000320146">
    <property type="component" value="Unassembled WGS sequence"/>
</dbReference>
<feature type="transmembrane region" description="Helical" evidence="10">
    <location>
        <begin position="305"/>
        <end position="325"/>
    </location>
</feature>
<evidence type="ECO:0000256" key="10">
    <source>
        <dbReference type="HAMAP-Rule" id="MF_02078"/>
    </source>
</evidence>
<accession>A0A520MSJ6</accession>
<evidence type="ECO:0000313" key="12">
    <source>
        <dbReference type="Proteomes" id="UP000320146"/>
    </source>
</evidence>
<dbReference type="GO" id="GO:0009252">
    <property type="term" value="P:peptidoglycan biosynthetic process"/>
    <property type="evidence" value="ECO:0007669"/>
    <property type="project" value="UniProtKB-UniRule"/>
</dbReference>
<organism evidence="11 12">
    <name type="scientific">SAR86 cluster bacterium</name>
    <dbReference type="NCBI Taxonomy" id="2030880"/>
    <lineage>
        <taxon>Bacteria</taxon>
        <taxon>Pseudomonadati</taxon>
        <taxon>Pseudomonadota</taxon>
        <taxon>Gammaproteobacteria</taxon>
        <taxon>SAR86 cluster</taxon>
    </lineage>
</organism>
<evidence type="ECO:0000256" key="2">
    <source>
        <dbReference type="ARBA" id="ARBA00022475"/>
    </source>
</evidence>
<dbReference type="GO" id="GO:0005886">
    <property type="term" value="C:plasma membrane"/>
    <property type="evidence" value="ECO:0007669"/>
    <property type="project" value="UniProtKB-SubCell"/>
</dbReference>
<dbReference type="PRINTS" id="PR01806">
    <property type="entry name" value="VIRFACTRMVIN"/>
</dbReference>
<dbReference type="PANTHER" id="PTHR47019">
    <property type="entry name" value="LIPID II FLIPPASE MURJ"/>
    <property type="match status" value="1"/>
</dbReference>
<comment type="caution">
    <text evidence="10">Lacks conserved residue(s) required for the propagation of feature annotation.</text>
</comment>
<keyword evidence="10" id="KW-0997">Cell inner membrane</keyword>
<keyword evidence="10" id="KW-0961">Cell wall biogenesis/degradation</keyword>
<dbReference type="GO" id="GO:0071555">
    <property type="term" value="P:cell wall organization"/>
    <property type="evidence" value="ECO:0007669"/>
    <property type="project" value="UniProtKB-KW"/>
</dbReference>
<comment type="subcellular location">
    <subcellularLocation>
        <location evidence="10">Cell inner membrane</location>
        <topology evidence="10">Multi-pass membrane protein</topology>
    </subcellularLocation>
    <subcellularLocation>
        <location evidence="1">Cell membrane</location>
        <topology evidence="1">Multi-pass membrane protein</topology>
    </subcellularLocation>
</comment>
<evidence type="ECO:0000256" key="3">
    <source>
        <dbReference type="ARBA" id="ARBA00022692"/>
    </source>
</evidence>
<dbReference type="GO" id="GO:0015648">
    <property type="term" value="F:lipid-linked peptidoglycan transporter activity"/>
    <property type="evidence" value="ECO:0007669"/>
    <property type="project" value="UniProtKB-UniRule"/>
</dbReference>
<evidence type="ECO:0000256" key="1">
    <source>
        <dbReference type="ARBA" id="ARBA00004651"/>
    </source>
</evidence>
<dbReference type="UniPathway" id="UPA00219"/>
<feature type="transmembrane region" description="Helical" evidence="10">
    <location>
        <begin position="402"/>
        <end position="427"/>
    </location>
</feature>
<reference evidence="11 12" key="1">
    <citation type="submission" date="2019-02" db="EMBL/GenBank/DDBJ databases">
        <title>Prokaryotic population dynamics and viral predation in marine succession experiment using metagenomics: the confinement effect.</title>
        <authorList>
            <person name="Haro-Moreno J.M."/>
            <person name="Rodriguez-Valera F."/>
            <person name="Lopez-Perez M."/>
        </authorList>
    </citation>
    <scope>NUCLEOTIDE SEQUENCE [LARGE SCALE GENOMIC DNA]</scope>
    <source>
        <strain evidence="11">MED-G166</strain>
    </source>
</reference>
<feature type="transmembrane region" description="Helical" evidence="10">
    <location>
        <begin position="85"/>
        <end position="108"/>
    </location>
</feature>
<evidence type="ECO:0000256" key="4">
    <source>
        <dbReference type="ARBA" id="ARBA00022960"/>
    </source>
</evidence>
<dbReference type="NCBIfam" id="TIGR01695">
    <property type="entry name" value="murJ_mviN"/>
    <property type="match status" value="1"/>
</dbReference>
<keyword evidence="4 10" id="KW-0133">Cell shape</keyword>
<evidence type="ECO:0000313" key="11">
    <source>
        <dbReference type="EMBL" id="RZO24186.1"/>
    </source>
</evidence>
<proteinExistence type="inferred from homology"/>
<feature type="transmembrane region" description="Helical" evidence="10">
    <location>
        <begin position="29"/>
        <end position="48"/>
    </location>
</feature>
<feature type="transmembrane region" description="Helical" evidence="10">
    <location>
        <begin position="181"/>
        <end position="208"/>
    </location>
</feature>
<evidence type="ECO:0000256" key="6">
    <source>
        <dbReference type="ARBA" id="ARBA00022989"/>
    </source>
</evidence>
<evidence type="ECO:0000256" key="9">
    <source>
        <dbReference type="ARBA" id="ARBA00061532"/>
    </source>
</evidence>
<comment type="pathway">
    <text evidence="10">Cell wall biogenesis; peptidoglycan biosynthesis.</text>
</comment>
<dbReference type="EMBL" id="SHBL01000012">
    <property type="protein sequence ID" value="RZO24186.1"/>
    <property type="molecule type" value="Genomic_DNA"/>
</dbReference>
<feature type="transmembrane region" description="Helical" evidence="10">
    <location>
        <begin position="228"/>
        <end position="254"/>
    </location>
</feature>
<comment type="similarity">
    <text evidence="9 10">Belongs to the MurJ/MviN family.</text>
</comment>
<keyword evidence="7 10" id="KW-0472">Membrane</keyword>
<comment type="function">
    <text evidence="8 10">Involved in peptidoglycan biosynthesis. Transports lipid-linked peptidoglycan precursors from the inner to the outer leaflet of the cytoplasmic membrane.</text>
</comment>
<dbReference type="PANTHER" id="PTHR47019:SF1">
    <property type="entry name" value="LIPID II FLIPPASE MURJ"/>
    <property type="match status" value="1"/>
</dbReference>
<dbReference type="InterPro" id="IPR004268">
    <property type="entry name" value="MurJ"/>
</dbReference>
<keyword evidence="10" id="KW-0813">Transport</keyword>
<feature type="transmembrane region" description="Helical" evidence="10">
    <location>
        <begin position="155"/>
        <end position="175"/>
    </location>
</feature>
<sequence>MNISNFWKSSFGFTSLTLVSRVFGYIRDLLFSATLGAGVIHDIFVVIFKIPNVFRSFFGEGALAQSLTPSIIETKENLQHFLNQIFTILFTTLLAFILFVLLFPNIFVSVFAPGFISDQEKFVAASEFLTYVFPYILLISLVAFLGAIQNSKKKFQIVAATPILFNLTLIAFACFSESLTLAVIGLSVLVAGLLQLALNLFITSSLGYFPKFTKSFNGKTLNSFFSRFFPAILAAGIYQLNVLIDTVFASFLVSGSPTWLYLSDRLIQFPLGLFGVAIALVALPDLTEQFINQNKKEFKKVFLKGFLSTFILGLLSGLFYIMLSYEVIQLLFFRGEFTNYDVEMTSLSLVAYSYALPFILSSKFFTSVFFAASKTRFVLILGCTSLLINLVLNYLFIFKYDWGHVGLALATTFAAISVWLLAIIFIFRINSNKVSL</sequence>
<feature type="transmembrane region" description="Helical" evidence="10">
    <location>
        <begin position="128"/>
        <end position="148"/>
    </location>
</feature>
<dbReference type="AlphaFoldDB" id="A0A520MSJ6"/>
<dbReference type="HAMAP" id="MF_02078">
    <property type="entry name" value="MurJ_MviN"/>
    <property type="match status" value="1"/>
</dbReference>
<dbReference type="CDD" id="cd13123">
    <property type="entry name" value="MATE_MurJ_like"/>
    <property type="match status" value="1"/>
</dbReference>
<evidence type="ECO:0000256" key="8">
    <source>
        <dbReference type="ARBA" id="ARBA00060041"/>
    </source>
</evidence>
<evidence type="ECO:0000256" key="7">
    <source>
        <dbReference type="ARBA" id="ARBA00023136"/>
    </source>
</evidence>
<feature type="transmembrane region" description="Helical" evidence="10">
    <location>
        <begin position="266"/>
        <end position="284"/>
    </location>
</feature>
<keyword evidence="6 10" id="KW-1133">Transmembrane helix</keyword>
<dbReference type="InterPro" id="IPR051050">
    <property type="entry name" value="Lipid_II_flippase_MurJ/MviN"/>
</dbReference>
<keyword evidence="5 10" id="KW-0573">Peptidoglycan synthesis</keyword>
<gene>
    <name evidence="10 11" type="primary">murJ</name>
    <name evidence="11" type="ORF">EVA99_02105</name>
</gene>
<comment type="caution">
    <text evidence="11">The sequence shown here is derived from an EMBL/GenBank/DDBJ whole genome shotgun (WGS) entry which is preliminary data.</text>
</comment>
<keyword evidence="3 10" id="KW-0812">Transmembrane</keyword>
<dbReference type="GO" id="GO:0008360">
    <property type="term" value="P:regulation of cell shape"/>
    <property type="evidence" value="ECO:0007669"/>
    <property type="project" value="UniProtKB-KW"/>
</dbReference>
<keyword evidence="2 10" id="KW-1003">Cell membrane</keyword>
<name>A0A520MSJ6_9GAMM</name>
<dbReference type="Pfam" id="PF03023">
    <property type="entry name" value="MurJ"/>
    <property type="match status" value="1"/>
</dbReference>
<dbReference type="GO" id="GO:0034204">
    <property type="term" value="P:lipid translocation"/>
    <property type="evidence" value="ECO:0007669"/>
    <property type="project" value="TreeGrafter"/>
</dbReference>
<feature type="transmembrane region" description="Helical" evidence="10">
    <location>
        <begin position="377"/>
        <end position="396"/>
    </location>
</feature>
<evidence type="ECO:0000256" key="5">
    <source>
        <dbReference type="ARBA" id="ARBA00022984"/>
    </source>
</evidence>
<feature type="transmembrane region" description="Helical" evidence="10">
    <location>
        <begin position="345"/>
        <end position="365"/>
    </location>
</feature>
<protein>
    <recommendedName>
        <fullName evidence="10">Probable lipid II flippase MurJ</fullName>
    </recommendedName>
</protein>